<geneLocation type="mitochondrion" evidence="2"/>
<name>A0A8A5R796_9APHY</name>
<gene>
    <name evidence="2" type="primary">orf100</name>
</gene>
<dbReference type="EMBL" id="MN356101">
    <property type="protein sequence ID" value="QTG38693.1"/>
    <property type="molecule type" value="Genomic_DNA"/>
</dbReference>
<reference evidence="2" key="1">
    <citation type="submission" date="2019-08" db="EMBL/GenBank/DDBJ databases">
        <title>The mitochondrial genome sequence of Ganoderma sp. strain Zizhi S2, merged Ganoderma duropora and G. sinense into a new complex species.</title>
        <authorList>
            <person name="Chen T.-Q."/>
            <person name="Xu X.-L."/>
        </authorList>
    </citation>
    <scope>NUCLEOTIDE SEQUENCE</scope>
    <source>
        <strain evidence="2">Zizhi S2</strain>
    </source>
</reference>
<evidence type="ECO:0000256" key="1">
    <source>
        <dbReference type="SAM" id="Phobius"/>
    </source>
</evidence>
<organism evidence="2">
    <name type="scientific">Ganoderma sp. TQC-2021a</name>
    <dbReference type="NCBI Taxonomy" id="2816325"/>
    <lineage>
        <taxon>Eukaryota</taxon>
        <taxon>Fungi</taxon>
        <taxon>Dikarya</taxon>
        <taxon>Basidiomycota</taxon>
        <taxon>Agaricomycotina</taxon>
        <taxon>Agaricomycetes</taxon>
        <taxon>Polyporales</taxon>
        <taxon>Polyporaceae</taxon>
        <taxon>Ganoderma</taxon>
    </lineage>
</organism>
<keyword evidence="1" id="KW-0812">Transmembrane</keyword>
<protein>
    <submittedName>
        <fullName evidence="2">Uncharacterized protein</fullName>
    </submittedName>
</protein>
<proteinExistence type="predicted"/>
<sequence>MEYLMTLVGLIFTFLSHVSYMTQIFLLFIIFVFCYIVLYGMELIRDRWLIGSLTGAVVFDKVAKYIQRYLFIISNLFLKILTKNHSICINYGEYKLLYFY</sequence>
<keyword evidence="2" id="KW-0496">Mitochondrion</keyword>
<evidence type="ECO:0000313" key="2">
    <source>
        <dbReference type="EMBL" id="QTG38693.1"/>
    </source>
</evidence>
<dbReference type="AlphaFoldDB" id="A0A8A5R796"/>
<keyword evidence="1" id="KW-1133">Transmembrane helix</keyword>
<keyword evidence="1" id="KW-0472">Membrane</keyword>
<accession>A0A8A5R796</accession>
<feature type="transmembrane region" description="Helical" evidence="1">
    <location>
        <begin position="20"/>
        <end position="41"/>
    </location>
</feature>